<feature type="domain" description="GH18" evidence="7">
    <location>
        <begin position="146"/>
        <end position="471"/>
    </location>
</feature>
<dbReference type="GO" id="GO:0005576">
    <property type="term" value="C:extracellular region"/>
    <property type="evidence" value="ECO:0007669"/>
    <property type="project" value="TreeGrafter"/>
</dbReference>
<dbReference type="Pfam" id="PF00704">
    <property type="entry name" value="Glyco_hydro_18"/>
    <property type="match status" value="1"/>
</dbReference>
<dbReference type="GO" id="GO:0006032">
    <property type="term" value="P:chitin catabolic process"/>
    <property type="evidence" value="ECO:0007669"/>
    <property type="project" value="UniProtKB-KW"/>
</dbReference>
<sequence>MLSKICYVLFGLVCFLLTENISAQDGLKDKFNQVIRENSIEEKTPQNSPQEVKKEGQQSAQSDSVQMVKKKAESQDSLMTAMEDLSFDAGLIEKDAIDSLKFESRVLSVKKRRPSKEYSKEKQWSKYMGITHNNVYKKEHVLDTTKNVLGWHPYWMGDAYKSYNFSLLSVIAYFSYELNPRTGGYKTVHDWKTTALIDSAKANGTKVVLSVTNFGAQNNLTFLSSKKAQKNFIDQLIDLLRLRGAHGVNIDFENIPRASREQFTNFIIDLSSSLRSIDKDYLITIAVPPIDFNRVFEIRQLSPHVDLFVIMGYEYYGANSSVAGPVAPLQSGQLWWEYNLQSAVNEYLVAGTPANKLLLGLPYYGSEWMTYDLKFPSKARKYIGTTTYRNIRKKHGDLACCEDDVSKSKFYVYRDNSNNYRQLWYDDSLSLSRKYDYINEQNLGGVGIWALGYDNGYTELWKLLAAKFALSESKAAAVKASVSGSRFSFRRIMSLAYRIMRNPQRLFTNPRPLIGVFGALFGVSIFGFYALYRWGCRFKRMFGIAIKSTLALLIIVLLAVVFIAMKYTAVRDVAFLLCGFIVGSIIILFISRKFLTEKDLP</sequence>
<keyword evidence="9" id="KW-1185">Reference proteome</keyword>
<feature type="transmembrane region" description="Helical" evidence="5">
    <location>
        <begin position="513"/>
        <end position="532"/>
    </location>
</feature>
<proteinExistence type="predicted"/>
<evidence type="ECO:0000256" key="5">
    <source>
        <dbReference type="SAM" id="Phobius"/>
    </source>
</evidence>
<dbReference type="AlphaFoldDB" id="A0A4D7JHM8"/>
<feature type="transmembrane region" description="Helical" evidence="5">
    <location>
        <begin position="573"/>
        <end position="591"/>
    </location>
</feature>
<organism evidence="8 9">
    <name type="scientific">Mangrovivirga cuniculi</name>
    <dbReference type="NCBI Taxonomy" id="2715131"/>
    <lineage>
        <taxon>Bacteria</taxon>
        <taxon>Pseudomonadati</taxon>
        <taxon>Bacteroidota</taxon>
        <taxon>Cytophagia</taxon>
        <taxon>Cytophagales</taxon>
        <taxon>Mangrovivirgaceae</taxon>
        <taxon>Mangrovivirga</taxon>
    </lineage>
</organism>
<dbReference type="PANTHER" id="PTHR11177">
    <property type="entry name" value="CHITINASE"/>
    <property type="match status" value="1"/>
</dbReference>
<dbReference type="GO" id="GO:0005975">
    <property type="term" value="P:carbohydrate metabolic process"/>
    <property type="evidence" value="ECO:0007669"/>
    <property type="project" value="InterPro"/>
</dbReference>
<keyword evidence="5" id="KW-1133">Transmembrane helix</keyword>
<feature type="signal peptide" evidence="6">
    <location>
        <begin position="1"/>
        <end position="23"/>
    </location>
</feature>
<dbReference type="KEGG" id="fpf:DCC35_07090"/>
<keyword evidence="3" id="KW-0146">Chitin degradation</keyword>
<keyword evidence="3" id="KW-0119">Carbohydrate metabolism</keyword>
<dbReference type="OrthoDB" id="1185215at2"/>
<evidence type="ECO:0000256" key="4">
    <source>
        <dbReference type="SAM" id="MobiDB-lite"/>
    </source>
</evidence>
<evidence type="ECO:0000256" key="6">
    <source>
        <dbReference type="SAM" id="SignalP"/>
    </source>
</evidence>
<dbReference type="InterPro" id="IPR011583">
    <property type="entry name" value="Chitinase_II/V-like_cat"/>
</dbReference>
<dbReference type="EC" id="3.2.1.14" evidence="2"/>
<dbReference type="InterPro" id="IPR001223">
    <property type="entry name" value="Glyco_hydro18_cat"/>
</dbReference>
<name>A0A4D7JHM8_9BACT</name>
<keyword evidence="5" id="KW-0812">Transmembrane</keyword>
<dbReference type="Gene3D" id="3.20.20.80">
    <property type="entry name" value="Glycosidases"/>
    <property type="match status" value="1"/>
</dbReference>
<dbReference type="GO" id="GO:0008843">
    <property type="term" value="F:endochitinase activity"/>
    <property type="evidence" value="ECO:0007669"/>
    <property type="project" value="UniProtKB-EC"/>
</dbReference>
<dbReference type="Proteomes" id="UP000298616">
    <property type="component" value="Chromosome"/>
</dbReference>
<dbReference type="PROSITE" id="PS51910">
    <property type="entry name" value="GH18_2"/>
    <property type="match status" value="1"/>
</dbReference>
<keyword evidence="6" id="KW-0732">Signal</keyword>
<dbReference type="RefSeq" id="WP_137090110.1">
    <property type="nucleotide sequence ID" value="NZ_CP028923.1"/>
</dbReference>
<dbReference type="Gene3D" id="3.10.50.10">
    <property type="match status" value="1"/>
</dbReference>
<comment type="catalytic activity">
    <reaction evidence="1">
        <text>Random endo-hydrolysis of N-acetyl-beta-D-glucosaminide (1-&gt;4)-beta-linkages in chitin and chitodextrins.</text>
        <dbReference type="EC" id="3.2.1.14"/>
    </reaction>
</comment>
<evidence type="ECO:0000313" key="8">
    <source>
        <dbReference type="EMBL" id="QCK14523.1"/>
    </source>
</evidence>
<dbReference type="GO" id="GO:0008061">
    <property type="term" value="F:chitin binding"/>
    <property type="evidence" value="ECO:0007669"/>
    <property type="project" value="InterPro"/>
</dbReference>
<evidence type="ECO:0000259" key="7">
    <source>
        <dbReference type="PROSITE" id="PS51910"/>
    </source>
</evidence>
<dbReference type="InterPro" id="IPR050314">
    <property type="entry name" value="Glycosyl_Hydrlase_18"/>
</dbReference>
<feature type="transmembrane region" description="Helical" evidence="5">
    <location>
        <begin position="544"/>
        <end position="567"/>
    </location>
</feature>
<keyword evidence="3" id="KW-0624">Polysaccharide degradation</keyword>
<keyword evidence="5" id="KW-0472">Membrane</keyword>
<dbReference type="PANTHER" id="PTHR11177:SF317">
    <property type="entry name" value="CHITINASE 12-RELATED"/>
    <property type="match status" value="1"/>
</dbReference>
<dbReference type="InterPro" id="IPR029070">
    <property type="entry name" value="Chitinase_insertion_sf"/>
</dbReference>
<reference evidence="8 9" key="1">
    <citation type="submission" date="2018-04" db="EMBL/GenBank/DDBJ databases">
        <title>Complete genome uncultured novel isolate.</title>
        <authorList>
            <person name="Merlino G."/>
        </authorList>
    </citation>
    <scope>NUCLEOTIDE SEQUENCE [LARGE SCALE GENOMIC DNA]</scope>
    <source>
        <strain evidence="9">R1DC9</strain>
    </source>
</reference>
<dbReference type="SUPFAM" id="SSF51445">
    <property type="entry name" value="(Trans)glycosidases"/>
    <property type="match status" value="1"/>
</dbReference>
<dbReference type="InterPro" id="IPR017853">
    <property type="entry name" value="GH"/>
</dbReference>
<evidence type="ECO:0000256" key="1">
    <source>
        <dbReference type="ARBA" id="ARBA00000822"/>
    </source>
</evidence>
<evidence type="ECO:0000313" key="9">
    <source>
        <dbReference type="Proteomes" id="UP000298616"/>
    </source>
</evidence>
<protein>
    <recommendedName>
        <fullName evidence="2">chitinase</fullName>
        <ecNumber evidence="2">3.2.1.14</ecNumber>
    </recommendedName>
</protein>
<feature type="chain" id="PRO_5020763419" description="chitinase" evidence="6">
    <location>
        <begin position="24"/>
        <end position="601"/>
    </location>
</feature>
<dbReference type="SMART" id="SM00636">
    <property type="entry name" value="Glyco_18"/>
    <property type="match status" value="1"/>
</dbReference>
<gene>
    <name evidence="8" type="ORF">DCC35_07090</name>
</gene>
<accession>A0A4D7JHM8</accession>
<dbReference type="EMBL" id="CP028923">
    <property type="protein sequence ID" value="QCK14523.1"/>
    <property type="molecule type" value="Genomic_DNA"/>
</dbReference>
<evidence type="ECO:0000256" key="2">
    <source>
        <dbReference type="ARBA" id="ARBA00012729"/>
    </source>
</evidence>
<evidence type="ECO:0000256" key="3">
    <source>
        <dbReference type="ARBA" id="ARBA00023024"/>
    </source>
</evidence>
<feature type="region of interest" description="Disordered" evidence="4">
    <location>
        <begin position="39"/>
        <end position="67"/>
    </location>
</feature>